<accession>A0ABY1AAW8</accession>
<keyword evidence="2" id="KW-0472">Membrane</keyword>
<evidence type="ECO:0000256" key="2">
    <source>
        <dbReference type="SAM" id="Phobius"/>
    </source>
</evidence>
<feature type="compositionally biased region" description="Basic and acidic residues" evidence="1">
    <location>
        <begin position="1"/>
        <end position="10"/>
    </location>
</feature>
<reference evidence="3 4" key="1">
    <citation type="submission" date="2016-10" db="EMBL/GenBank/DDBJ databases">
        <authorList>
            <person name="Varghese N."/>
            <person name="Submissions S."/>
        </authorList>
    </citation>
    <scope>NUCLEOTIDE SEQUENCE [LARGE SCALE GENOMIC DNA]</scope>
    <source>
        <strain evidence="3 4">WC1T17</strain>
    </source>
</reference>
<evidence type="ECO:0000256" key="1">
    <source>
        <dbReference type="SAM" id="MobiDB-lite"/>
    </source>
</evidence>
<feature type="region of interest" description="Disordered" evidence="1">
    <location>
        <begin position="1"/>
        <end position="24"/>
    </location>
</feature>
<evidence type="ECO:0000313" key="3">
    <source>
        <dbReference type="EMBL" id="SEM57181.1"/>
    </source>
</evidence>
<evidence type="ECO:0000313" key="4">
    <source>
        <dbReference type="Proteomes" id="UP000182089"/>
    </source>
</evidence>
<comment type="caution">
    <text evidence="3">The sequence shown here is derived from an EMBL/GenBank/DDBJ whole genome shotgun (WGS) entry which is preliminary data.</text>
</comment>
<dbReference type="EMBL" id="FOCC01000004">
    <property type="protein sequence ID" value="SEM57181.1"/>
    <property type="molecule type" value="Genomic_DNA"/>
</dbReference>
<name>A0ABY1AAW8_9LACO</name>
<proteinExistence type="predicted"/>
<keyword evidence="2" id="KW-0812">Transmembrane</keyword>
<dbReference type="Proteomes" id="UP000182089">
    <property type="component" value="Unassembled WGS sequence"/>
</dbReference>
<organism evidence="3 4">
    <name type="scientific">Ligilactobacillus ruminis</name>
    <dbReference type="NCBI Taxonomy" id="1623"/>
    <lineage>
        <taxon>Bacteria</taxon>
        <taxon>Bacillati</taxon>
        <taxon>Bacillota</taxon>
        <taxon>Bacilli</taxon>
        <taxon>Lactobacillales</taxon>
        <taxon>Lactobacillaceae</taxon>
        <taxon>Ligilactobacillus</taxon>
    </lineage>
</organism>
<keyword evidence="2" id="KW-1133">Transmembrane helix</keyword>
<protein>
    <submittedName>
        <fullName evidence="3">Uncharacterized protein</fullName>
    </submittedName>
</protein>
<sequence length="85" mass="10469">MNKDDEREFFDQEEQPLRRRRPRKKNRFFFASRPKEVADEPETLHRTRSADDFKVQRLKKRLNRAIIVLIAAIILVYLFMRFVNF</sequence>
<gene>
    <name evidence="3" type="ORF">SAMN05216431_104159</name>
</gene>
<feature type="transmembrane region" description="Helical" evidence="2">
    <location>
        <begin position="62"/>
        <end position="80"/>
    </location>
</feature>